<dbReference type="AlphaFoldDB" id="A0A345YSG4"/>
<evidence type="ECO:0000313" key="5">
    <source>
        <dbReference type="Proteomes" id="UP000282185"/>
    </source>
</evidence>
<dbReference type="Gene3D" id="3.90.550.10">
    <property type="entry name" value="Spore Coat Polysaccharide Biosynthesis Protein SpsA, Chain A"/>
    <property type="match status" value="1"/>
</dbReference>
<dbReference type="SUPFAM" id="SSF53448">
    <property type="entry name" value="Nucleotide-diphospho-sugar transferases"/>
    <property type="match status" value="1"/>
</dbReference>
<feature type="domain" description="Glycosyltransferase 2-like" evidence="1">
    <location>
        <begin position="22"/>
        <end position="149"/>
    </location>
</feature>
<dbReference type="InterPro" id="IPR029044">
    <property type="entry name" value="Nucleotide-diphossugar_trans"/>
</dbReference>
<sequence length="310" mass="34655">MSTLQSAATPAPRDGGEVRVALIILTHDRHRFVEEAVAAARAQTYPHLELIISDDGSTDPSLLRLLDAFEAEGLTVLRHRPGGIGASVNAAVHAADATYVMRLDDDDLIDPPYVAEAVAAAQADPSVGIVYCRADFFGDVGGPWRLPDLDIGMILLDNLIFSTALYRREDWLAVGGYDETMREGREDHDFVLRILGLGRRVIRLDGTYFHYRRHDLGSVNAEVGESREALIRAHATIFRNNLPLYEKHAEEFWRRLFLRVDEANDLRHRYAALERLRSRAPGAVRIARRVRVGAHGLARRASALRRPKTP</sequence>
<evidence type="ECO:0000313" key="3">
    <source>
        <dbReference type="EMBL" id="RRR22581.1"/>
    </source>
</evidence>
<dbReference type="OrthoDB" id="9803627at2"/>
<proteinExistence type="predicted"/>
<reference evidence="3 5" key="2">
    <citation type="submission" date="2018-08" db="EMBL/GenBank/DDBJ databases">
        <title>Brachybacterium saurashtrense DSM 23186.</title>
        <authorList>
            <person name="Li Y."/>
        </authorList>
    </citation>
    <scope>NUCLEOTIDE SEQUENCE [LARGE SCALE GENOMIC DNA]</scope>
    <source>
        <strain evidence="3 5">DSM 23186</strain>
    </source>
</reference>
<name>A0A345YSG4_9MICO</name>
<dbReference type="PANTHER" id="PTHR43685">
    <property type="entry name" value="GLYCOSYLTRANSFERASE"/>
    <property type="match status" value="1"/>
</dbReference>
<dbReference type="EMBL" id="QSWH01000004">
    <property type="protein sequence ID" value="RRR22581.1"/>
    <property type="molecule type" value="Genomic_DNA"/>
</dbReference>
<reference evidence="2 4" key="1">
    <citation type="submission" date="2018-07" db="EMBL/GenBank/DDBJ databases">
        <title>Brachybacterium saurashtrense DSM 23186 genome sequence.</title>
        <authorList>
            <person name="Guo L."/>
        </authorList>
    </citation>
    <scope>NUCLEOTIDE SEQUENCE [LARGE SCALE GENOMIC DNA]</scope>
    <source>
        <strain evidence="2 4">DSM 23186</strain>
    </source>
</reference>
<dbReference type="KEGG" id="bsau:DWV08_15420"/>
<dbReference type="Proteomes" id="UP000254236">
    <property type="component" value="Chromosome"/>
</dbReference>
<dbReference type="Proteomes" id="UP000282185">
    <property type="component" value="Unassembled WGS sequence"/>
</dbReference>
<evidence type="ECO:0000313" key="2">
    <source>
        <dbReference type="EMBL" id="AXK46866.1"/>
    </source>
</evidence>
<dbReference type="RefSeq" id="WP_115414613.1">
    <property type="nucleotide sequence ID" value="NZ_CP031356.1"/>
</dbReference>
<organism evidence="3 5">
    <name type="scientific">Brachybacterium saurashtrense</name>
    <dbReference type="NCBI Taxonomy" id="556288"/>
    <lineage>
        <taxon>Bacteria</taxon>
        <taxon>Bacillati</taxon>
        <taxon>Actinomycetota</taxon>
        <taxon>Actinomycetes</taxon>
        <taxon>Micrococcales</taxon>
        <taxon>Dermabacteraceae</taxon>
        <taxon>Brachybacterium</taxon>
    </lineage>
</organism>
<gene>
    <name evidence="2" type="ORF">DWV08_15420</name>
    <name evidence="3" type="ORF">DXU92_10040</name>
</gene>
<accession>A0A345YSG4</accession>
<evidence type="ECO:0000259" key="1">
    <source>
        <dbReference type="Pfam" id="PF00535"/>
    </source>
</evidence>
<dbReference type="EMBL" id="CP031356">
    <property type="protein sequence ID" value="AXK46866.1"/>
    <property type="molecule type" value="Genomic_DNA"/>
</dbReference>
<dbReference type="InterPro" id="IPR001173">
    <property type="entry name" value="Glyco_trans_2-like"/>
</dbReference>
<protein>
    <submittedName>
        <fullName evidence="3">Glycosyltransferase family 2 protein</fullName>
    </submittedName>
</protein>
<dbReference type="Pfam" id="PF00535">
    <property type="entry name" value="Glycos_transf_2"/>
    <property type="match status" value="1"/>
</dbReference>
<dbReference type="InterPro" id="IPR050834">
    <property type="entry name" value="Glycosyltransf_2"/>
</dbReference>
<dbReference type="PANTHER" id="PTHR43685:SF2">
    <property type="entry name" value="GLYCOSYLTRANSFERASE 2-LIKE DOMAIN-CONTAINING PROTEIN"/>
    <property type="match status" value="1"/>
</dbReference>
<evidence type="ECO:0000313" key="4">
    <source>
        <dbReference type="Proteomes" id="UP000254236"/>
    </source>
</evidence>
<keyword evidence="4" id="KW-1185">Reference proteome</keyword>
<dbReference type="CDD" id="cd00761">
    <property type="entry name" value="Glyco_tranf_GTA_type"/>
    <property type="match status" value="1"/>
</dbReference>